<feature type="domain" description="Pentatricopeptide repeat-containing protein-mitochondrial" evidence="3">
    <location>
        <begin position="353"/>
        <end position="488"/>
    </location>
</feature>
<comment type="caution">
    <text evidence="4">The sequence shown here is derived from an EMBL/GenBank/DDBJ whole genome shotgun (WGS) entry which is preliminary data.</text>
</comment>
<dbReference type="Gene3D" id="1.25.40.10">
    <property type="entry name" value="Tetratricopeptide repeat domain"/>
    <property type="match status" value="3"/>
</dbReference>
<sequence length="643" mass="73381">MPAESQTITYFEIIAHDNQNNDFPQFFYLELPSWQIKITPINSMTTTRIPIDGLWRCLCPSIDTFILARSNTFTQLPRKFLNRPLLKNKKIPTCLKSRSFHTTTTTSLPVLNGQYTPRSRNSKGKSNIPKPLNLEQLSTDEIHERLRELKTEEGAYAQVAEVVEYLVKVRQERPALIHYDALIAANADPENGSVEAVRTLLEEMKGLGIGADSGLYHTVLQVLAIHPDYLLRTQILEEMKERWYSLSPTGWHNLVIGLLRDRQYELAMDKFEQMQADQIEIQPWLYDIFFFRLCELDELDEALRLLKSRYDQPVLAMHMYYHLLDSFASSFHYEGTSYIWRLLVETSEMNPADGTCTAVLNCAARHADPNLATSAIGLLSKRSTVLGVHHYEALLEAYVGIEDIKTSFRILNIMTKAGLTPDASSTRSIYLWLTKSSFHALEGWKILKSLKADGYTIPIAAVNVVLEGVIFTNNLSHSHDLAIDYYKELHRICDAGPNIETFNTLLRGLGAHGRGSKSKAMFLASEIQALNLKPDELTYDRLILICLHIENADYEDCFRYLEEMMLVGKDKVDAAGRRGWWMRPGTVVALVKRCVESGDERAWQLIEDMRVRGMVNEYTRLKVWTELYWPKGVVRGKGGGGKF</sequence>
<dbReference type="AlphaFoldDB" id="A0A8H6EL10"/>
<organism evidence="4 5">
    <name type="scientific">Botrytis fragariae</name>
    <dbReference type="NCBI Taxonomy" id="1964551"/>
    <lineage>
        <taxon>Eukaryota</taxon>
        <taxon>Fungi</taxon>
        <taxon>Dikarya</taxon>
        <taxon>Ascomycota</taxon>
        <taxon>Pezizomycotina</taxon>
        <taxon>Leotiomycetes</taxon>
        <taxon>Helotiales</taxon>
        <taxon>Sclerotiniaceae</taxon>
        <taxon>Botrytis</taxon>
    </lineage>
</organism>
<accession>A0A8H6EL10</accession>
<dbReference type="InterPro" id="IPR011990">
    <property type="entry name" value="TPR-like_helical_dom_sf"/>
</dbReference>
<proteinExistence type="predicted"/>
<dbReference type="EMBL" id="JABFCT010000005">
    <property type="protein sequence ID" value="KAF5875760.1"/>
    <property type="molecule type" value="Genomic_DNA"/>
</dbReference>
<evidence type="ECO:0000259" key="3">
    <source>
        <dbReference type="Pfam" id="PF23276"/>
    </source>
</evidence>
<evidence type="ECO:0000313" key="4">
    <source>
        <dbReference type="EMBL" id="KAF5875760.1"/>
    </source>
</evidence>
<dbReference type="PROSITE" id="PS51375">
    <property type="entry name" value="PPR"/>
    <property type="match status" value="1"/>
</dbReference>
<dbReference type="OrthoDB" id="747253at2759"/>
<keyword evidence="5" id="KW-1185">Reference proteome</keyword>
<reference evidence="4 5" key="1">
    <citation type="journal article" date="2020" name="Phytopathology">
        <title>A high-quality genome resource of Botrytis fragariae, a new and rapidly spreading fungal pathogen causing strawberry gray mold in the U.S.A.</title>
        <authorList>
            <person name="Wu Y."/>
            <person name="Saski C.A."/>
            <person name="Schnabel G."/>
            <person name="Xiao S."/>
            <person name="Hu M."/>
        </authorList>
    </citation>
    <scope>NUCLEOTIDE SEQUENCE [LARGE SCALE GENOMIC DNA]</scope>
    <source>
        <strain evidence="4 5">BVB16</strain>
    </source>
</reference>
<name>A0A8H6EL10_9HELO</name>
<evidence type="ECO:0000256" key="1">
    <source>
        <dbReference type="ARBA" id="ARBA00022737"/>
    </source>
</evidence>
<dbReference type="InterPro" id="IPR057027">
    <property type="entry name" value="TPR_mt"/>
</dbReference>
<dbReference type="PANTHER" id="PTHR47930:SF2">
    <property type="entry name" value="PENTATRICOPEPTIDE REPEAT PROTEIN (AFU_ORTHOLOGUE AFUA_8G04250)"/>
    <property type="match status" value="1"/>
</dbReference>
<dbReference type="Proteomes" id="UP000531561">
    <property type="component" value="Unassembled WGS sequence"/>
</dbReference>
<evidence type="ECO:0000313" key="5">
    <source>
        <dbReference type="Proteomes" id="UP000531561"/>
    </source>
</evidence>
<dbReference type="GeneID" id="59265541"/>
<dbReference type="Pfam" id="PF23276">
    <property type="entry name" value="TPR_24"/>
    <property type="match status" value="1"/>
</dbReference>
<gene>
    <name evidence="4" type="ORF">Bfra_011522</name>
</gene>
<keyword evidence="1" id="KW-0677">Repeat</keyword>
<evidence type="ECO:0000256" key="2">
    <source>
        <dbReference type="PROSITE-ProRule" id="PRU00708"/>
    </source>
</evidence>
<feature type="repeat" description="PPR" evidence="2">
    <location>
        <begin position="498"/>
        <end position="534"/>
    </location>
</feature>
<dbReference type="PANTHER" id="PTHR47930">
    <property type="entry name" value="YALI0C12947P"/>
    <property type="match status" value="1"/>
</dbReference>
<dbReference type="RefSeq" id="XP_037194706.1">
    <property type="nucleotide sequence ID" value="XM_037341849.1"/>
</dbReference>
<dbReference type="InterPro" id="IPR002885">
    <property type="entry name" value="PPR_rpt"/>
</dbReference>
<protein>
    <submittedName>
        <fullName evidence="4">Putative pentatricopeptide repeat protein</fullName>
    </submittedName>
</protein>